<protein>
    <submittedName>
        <fullName evidence="3">Alpha/beta hydrolase</fullName>
    </submittedName>
</protein>
<keyword evidence="4" id="KW-1185">Reference proteome</keyword>
<gene>
    <name evidence="3" type="ORF">NK718_15665</name>
</gene>
<dbReference type="InterPro" id="IPR050300">
    <property type="entry name" value="GDXG_lipolytic_enzyme"/>
</dbReference>
<evidence type="ECO:0000313" key="3">
    <source>
        <dbReference type="EMBL" id="MCP8939963.1"/>
    </source>
</evidence>
<accession>A0ABT1LIA5</accession>
<dbReference type="GO" id="GO:0016787">
    <property type="term" value="F:hydrolase activity"/>
    <property type="evidence" value="ECO:0007669"/>
    <property type="project" value="UniProtKB-KW"/>
</dbReference>
<dbReference type="SUPFAM" id="SSF53474">
    <property type="entry name" value="alpha/beta-Hydrolases"/>
    <property type="match status" value="1"/>
</dbReference>
<name>A0ABT1LIA5_9HYPH</name>
<dbReference type="EMBL" id="JANCLU010000016">
    <property type="protein sequence ID" value="MCP8939963.1"/>
    <property type="molecule type" value="Genomic_DNA"/>
</dbReference>
<organism evidence="3 4">
    <name type="scientific">Alsobacter ponti</name>
    <dbReference type="NCBI Taxonomy" id="2962936"/>
    <lineage>
        <taxon>Bacteria</taxon>
        <taxon>Pseudomonadati</taxon>
        <taxon>Pseudomonadota</taxon>
        <taxon>Alphaproteobacteria</taxon>
        <taxon>Hyphomicrobiales</taxon>
        <taxon>Alsobacteraceae</taxon>
        <taxon>Alsobacter</taxon>
    </lineage>
</organism>
<keyword evidence="1 3" id="KW-0378">Hydrolase</keyword>
<proteinExistence type="predicted"/>
<sequence>MNFDPDAEAVFKALREAGLPRFETLTPVEARELLRAIRARNTTPPQPVAEVTDLSFDGPGGPVALRHYRPSAEPGPRPALLYCHGGGFVIGSLDSHDGLCRALATASGIDIVSVDYRLAPEHPFPAGLDDVRAALQFVVREAAALGLDPGRMGIGGDSAGANLAAVVALEARDGGLPPVRIQVLACPVLDLTLSQPSQALDVEGLAVNGPTMRWFRRHYLGDHGDGGDWRQSPLAVPSLAGAPSCHLVTAGIDPLCDEGLCYAARLAKEGVRLVHEHYPGQMHGFVSAGVAQPTSRRAIASMAATMRAELA</sequence>
<dbReference type="RefSeq" id="WP_254744161.1">
    <property type="nucleotide sequence ID" value="NZ_JANCLU010000016.1"/>
</dbReference>
<dbReference type="PANTHER" id="PTHR48081:SF8">
    <property type="entry name" value="ALPHA_BETA HYDROLASE FOLD-3 DOMAIN-CONTAINING PROTEIN-RELATED"/>
    <property type="match status" value="1"/>
</dbReference>
<dbReference type="InterPro" id="IPR013094">
    <property type="entry name" value="AB_hydrolase_3"/>
</dbReference>
<dbReference type="InterPro" id="IPR029058">
    <property type="entry name" value="AB_hydrolase_fold"/>
</dbReference>
<evidence type="ECO:0000259" key="2">
    <source>
        <dbReference type="Pfam" id="PF07859"/>
    </source>
</evidence>
<feature type="domain" description="Alpha/beta hydrolase fold-3" evidence="2">
    <location>
        <begin position="80"/>
        <end position="286"/>
    </location>
</feature>
<dbReference type="PANTHER" id="PTHR48081">
    <property type="entry name" value="AB HYDROLASE SUPERFAMILY PROTEIN C4A8.06C"/>
    <property type="match status" value="1"/>
</dbReference>
<evidence type="ECO:0000256" key="1">
    <source>
        <dbReference type="ARBA" id="ARBA00022801"/>
    </source>
</evidence>
<evidence type="ECO:0000313" key="4">
    <source>
        <dbReference type="Proteomes" id="UP001205890"/>
    </source>
</evidence>
<reference evidence="3 4" key="1">
    <citation type="submission" date="2022-07" db="EMBL/GenBank/DDBJ databases">
        <authorList>
            <person name="Li W.-J."/>
            <person name="Deng Q.-Q."/>
        </authorList>
    </citation>
    <scope>NUCLEOTIDE SEQUENCE [LARGE SCALE GENOMIC DNA]</scope>
    <source>
        <strain evidence="3 4">SYSU M60028</strain>
    </source>
</reference>
<dbReference type="Gene3D" id="3.40.50.1820">
    <property type="entry name" value="alpha/beta hydrolase"/>
    <property type="match status" value="1"/>
</dbReference>
<dbReference type="Proteomes" id="UP001205890">
    <property type="component" value="Unassembled WGS sequence"/>
</dbReference>
<comment type="caution">
    <text evidence="3">The sequence shown here is derived from an EMBL/GenBank/DDBJ whole genome shotgun (WGS) entry which is preliminary data.</text>
</comment>
<dbReference type="Pfam" id="PF07859">
    <property type="entry name" value="Abhydrolase_3"/>
    <property type="match status" value="1"/>
</dbReference>